<dbReference type="EMBL" id="OCNJ01000009">
    <property type="protein sequence ID" value="SOD99675.1"/>
    <property type="molecule type" value="Genomic_DNA"/>
</dbReference>
<evidence type="ECO:0000313" key="4">
    <source>
        <dbReference type="Proteomes" id="UP000219621"/>
    </source>
</evidence>
<dbReference type="InterPro" id="IPR011979">
    <property type="entry name" value="Antitox_Xre"/>
</dbReference>
<gene>
    <name evidence="3" type="ORF">SAMN05421508_109121</name>
</gene>
<organism evidence="3 4">
    <name type="scientific">Caenispirillum bisanense</name>
    <dbReference type="NCBI Taxonomy" id="414052"/>
    <lineage>
        <taxon>Bacteria</taxon>
        <taxon>Pseudomonadati</taxon>
        <taxon>Pseudomonadota</taxon>
        <taxon>Alphaproteobacteria</taxon>
        <taxon>Rhodospirillales</taxon>
        <taxon>Novispirillaceae</taxon>
        <taxon>Caenispirillum</taxon>
    </lineage>
</organism>
<dbReference type="InterPro" id="IPR024467">
    <property type="entry name" value="Xre/MbcA/ParS-like_toxin-bd"/>
</dbReference>
<sequence length="139" mass="15288">MQDVWSEALRHLGGPTAAGPGGVAEAVRRGLPHDAVDRLERDGFTAAELDRLVLPARTYRHRRQRDEALTPAESERALRVAMIAALAEDTFGTAEKAHRWLRRPLARFDGRTPLDMLDTEIGGRAVEDLLHAIGHGLLA</sequence>
<dbReference type="Proteomes" id="UP000219621">
    <property type="component" value="Unassembled WGS sequence"/>
</dbReference>
<feature type="domain" description="Antitoxin Xre/MbcA/ParS-like toxin-binding" evidence="1">
    <location>
        <begin position="87"/>
        <end position="136"/>
    </location>
</feature>
<dbReference type="RefSeq" id="WP_097280781.1">
    <property type="nucleotide sequence ID" value="NZ_OCNJ01000009.1"/>
</dbReference>
<dbReference type="AlphaFoldDB" id="A0A286GVV9"/>
<evidence type="ECO:0000313" key="3">
    <source>
        <dbReference type="EMBL" id="SOD99675.1"/>
    </source>
</evidence>
<evidence type="ECO:0000259" key="1">
    <source>
        <dbReference type="Pfam" id="PF09722"/>
    </source>
</evidence>
<protein>
    <submittedName>
        <fullName evidence="3">Putative toxin-antitoxin system antitoxin component, TIGR02293 family</fullName>
    </submittedName>
</protein>
<feature type="domain" description="Antitoxin Xre-like helix-turn-helix" evidence="2">
    <location>
        <begin position="24"/>
        <end position="81"/>
    </location>
</feature>
<dbReference type="NCBIfam" id="TIGR02293">
    <property type="entry name" value="TAS_TIGR02293"/>
    <property type="match status" value="1"/>
</dbReference>
<dbReference type="OrthoDB" id="5918037at2"/>
<evidence type="ECO:0000259" key="2">
    <source>
        <dbReference type="Pfam" id="PF20432"/>
    </source>
</evidence>
<keyword evidence="4" id="KW-1185">Reference proteome</keyword>
<proteinExistence type="predicted"/>
<dbReference type="Pfam" id="PF09722">
    <property type="entry name" value="Xre_MbcA_ParS_C"/>
    <property type="match status" value="1"/>
</dbReference>
<dbReference type="Pfam" id="PF20432">
    <property type="entry name" value="Xre-like-HTH"/>
    <property type="match status" value="1"/>
</dbReference>
<reference evidence="4" key="1">
    <citation type="submission" date="2017-09" db="EMBL/GenBank/DDBJ databases">
        <authorList>
            <person name="Varghese N."/>
            <person name="Submissions S."/>
        </authorList>
    </citation>
    <scope>NUCLEOTIDE SEQUENCE [LARGE SCALE GENOMIC DNA]</scope>
    <source>
        <strain evidence="4">USBA 140</strain>
    </source>
</reference>
<name>A0A286GVV9_9PROT</name>
<accession>A0A286GVV9</accession>
<dbReference type="InterPro" id="IPR046847">
    <property type="entry name" value="Xre-like_HTH"/>
</dbReference>
<dbReference type="GO" id="GO:0003677">
    <property type="term" value="F:DNA binding"/>
    <property type="evidence" value="ECO:0007669"/>
    <property type="project" value="InterPro"/>
</dbReference>